<evidence type="ECO:0008006" key="4">
    <source>
        <dbReference type="Google" id="ProtNLM"/>
    </source>
</evidence>
<dbReference type="EMBL" id="MGDD01000254">
    <property type="protein sequence ID" value="OGL43765.1"/>
    <property type="molecule type" value="Genomic_DNA"/>
</dbReference>
<dbReference type="AlphaFoldDB" id="A0A1F7RQC2"/>
<comment type="caution">
    <text evidence="2">The sequence shown here is derived from an EMBL/GenBank/DDBJ whole genome shotgun (WGS) entry which is preliminary data.</text>
</comment>
<comment type="similarity">
    <text evidence="1">Belongs to the bactofilin family.</text>
</comment>
<organism evidence="2 3">
    <name type="scientific">Candidatus Schekmanbacteria bacterium RBG_13_48_7</name>
    <dbReference type="NCBI Taxonomy" id="1817878"/>
    <lineage>
        <taxon>Bacteria</taxon>
        <taxon>Candidatus Schekmaniibacteriota</taxon>
    </lineage>
</organism>
<dbReference type="InterPro" id="IPR007607">
    <property type="entry name" value="BacA/B"/>
</dbReference>
<evidence type="ECO:0000313" key="2">
    <source>
        <dbReference type="EMBL" id="OGL43765.1"/>
    </source>
</evidence>
<protein>
    <recommendedName>
        <fullName evidence="4">Cell shape determination protein CcmA</fullName>
    </recommendedName>
</protein>
<reference evidence="2 3" key="1">
    <citation type="journal article" date="2016" name="Nat. Commun.">
        <title>Thousands of microbial genomes shed light on interconnected biogeochemical processes in an aquifer system.</title>
        <authorList>
            <person name="Anantharaman K."/>
            <person name="Brown C.T."/>
            <person name="Hug L.A."/>
            <person name="Sharon I."/>
            <person name="Castelle C.J."/>
            <person name="Probst A.J."/>
            <person name="Thomas B.C."/>
            <person name="Singh A."/>
            <person name="Wilkins M.J."/>
            <person name="Karaoz U."/>
            <person name="Brodie E.L."/>
            <person name="Williams K.H."/>
            <person name="Hubbard S.S."/>
            <person name="Banfield J.F."/>
        </authorList>
    </citation>
    <scope>NUCLEOTIDE SEQUENCE [LARGE SCALE GENOMIC DNA]</scope>
</reference>
<accession>A0A1F7RQC2</accession>
<dbReference type="Pfam" id="PF04519">
    <property type="entry name" value="Bactofilin"/>
    <property type="match status" value="1"/>
</dbReference>
<name>A0A1F7RQC2_9BACT</name>
<dbReference type="Proteomes" id="UP000179266">
    <property type="component" value="Unassembled WGS sequence"/>
</dbReference>
<proteinExistence type="inferred from homology"/>
<gene>
    <name evidence="2" type="ORF">A2161_07065</name>
</gene>
<sequence>MSNKEKISSDEIKAFVGEGTTFKGVLMYEGTIRIDGRVEGEIITDGNLVVGKTAVVEAEIKVGKISISGKVVGSITAKEVVEIHPSGKVYGDIRTPALIIEEGVIFQGNCEMEKEQIKLPLIGIKESKKQ</sequence>
<evidence type="ECO:0000313" key="3">
    <source>
        <dbReference type="Proteomes" id="UP000179266"/>
    </source>
</evidence>
<dbReference type="PANTHER" id="PTHR35024">
    <property type="entry name" value="HYPOTHETICAL CYTOSOLIC PROTEIN"/>
    <property type="match status" value="1"/>
</dbReference>
<evidence type="ECO:0000256" key="1">
    <source>
        <dbReference type="ARBA" id="ARBA00044755"/>
    </source>
</evidence>
<dbReference type="PANTHER" id="PTHR35024:SF4">
    <property type="entry name" value="POLYMER-FORMING CYTOSKELETAL PROTEIN"/>
    <property type="match status" value="1"/>
</dbReference>